<comment type="caution">
    <text evidence="2">The sequence shown here is derived from an EMBL/GenBank/DDBJ whole genome shotgun (WGS) entry which is preliminary data.</text>
</comment>
<feature type="region of interest" description="Disordered" evidence="1">
    <location>
        <begin position="156"/>
        <end position="178"/>
    </location>
</feature>
<dbReference type="Proteomes" id="UP000076567">
    <property type="component" value="Unassembled WGS sequence"/>
</dbReference>
<dbReference type="OrthoDB" id="2922177at2"/>
<gene>
    <name evidence="2" type="ORF">AWM68_17870</name>
</gene>
<evidence type="ECO:0000313" key="3">
    <source>
        <dbReference type="Proteomes" id="UP000076567"/>
    </source>
</evidence>
<dbReference type="AlphaFoldDB" id="A0A163S360"/>
<protein>
    <submittedName>
        <fullName evidence="2">Uncharacterized protein</fullName>
    </submittedName>
</protein>
<reference evidence="3" key="1">
    <citation type="submission" date="2016-01" db="EMBL/GenBank/DDBJ databases">
        <title>Draft genome of Chromobacterium sp. F49.</title>
        <authorList>
            <person name="Hong K.W."/>
        </authorList>
    </citation>
    <scope>NUCLEOTIDE SEQUENCE [LARGE SCALE GENOMIC DNA]</scope>
    <source>
        <strain evidence="3">P7IIIA</strain>
    </source>
</reference>
<evidence type="ECO:0000313" key="2">
    <source>
        <dbReference type="EMBL" id="KZE68038.1"/>
    </source>
</evidence>
<evidence type="ECO:0000256" key="1">
    <source>
        <dbReference type="SAM" id="MobiDB-lite"/>
    </source>
</evidence>
<accession>A0A163S360</accession>
<sequence length="505" mass="58219">MQKKVLIAVGDKSYTDILKETLIKHNEEISLSSQEVFHRRFLEEILDIEKPDILLIHDQYLGSDFSEQKDMENELLTFIRNIRVNYDDSLRVVFLCERPKGDPFLSQIVSMGVLDIINNNAFDLDDFVEQLIDKPRFSRVEKFLVSAAPVIIQPEVNNTPATAEEETEEAKPDKQTETPTKVIEKKVVQKVINKSVVKRDYNIQIHNHTEKVVGVPVRKKLIMIGSPAARSGSTFVSHLLARTLTKMGISTTYVESPFSTAYTFDRFTGHHFADDYRSKFYEFSKYIDPKKKSIFDWNKVDVDIICKHPTNEPVYEEDEVAFETFIKVLFSSPSTVTIIDVGTDWHYELFQDVFDIADHVYFVLEPDIPLIQYLEESKKESVAFLHKQISHDKSSLIGNRFDKSLLNNKLLKDLYNGEFITSIPAFPVADVFQAQYDGIFLSDYKDYHKRIETCLEPLLQEILPQEFLKKQKKGAGLFKGLFNKKITIEKSEVNESEPKGEESTV</sequence>
<feature type="compositionally biased region" description="Basic and acidic residues" evidence="1">
    <location>
        <begin position="169"/>
        <end position="178"/>
    </location>
</feature>
<organism evidence="2 3">
    <name type="scientific">Fictibacillus phosphorivorans</name>
    <dbReference type="NCBI Taxonomy" id="1221500"/>
    <lineage>
        <taxon>Bacteria</taxon>
        <taxon>Bacillati</taxon>
        <taxon>Bacillota</taxon>
        <taxon>Bacilli</taxon>
        <taxon>Bacillales</taxon>
        <taxon>Fictibacillaceae</taxon>
        <taxon>Fictibacillus</taxon>
    </lineage>
</organism>
<dbReference type="InterPro" id="IPR027417">
    <property type="entry name" value="P-loop_NTPase"/>
</dbReference>
<proteinExistence type="predicted"/>
<dbReference type="RefSeq" id="WP_066238627.1">
    <property type="nucleotide sequence ID" value="NZ_LRFC01000006.1"/>
</dbReference>
<dbReference type="Gene3D" id="3.40.50.300">
    <property type="entry name" value="P-loop containing nucleotide triphosphate hydrolases"/>
    <property type="match status" value="1"/>
</dbReference>
<dbReference type="EMBL" id="LRFC01000006">
    <property type="protein sequence ID" value="KZE68038.1"/>
    <property type="molecule type" value="Genomic_DNA"/>
</dbReference>
<name>A0A163S360_9BACL</name>
<dbReference type="SUPFAM" id="SSF52540">
    <property type="entry name" value="P-loop containing nucleoside triphosphate hydrolases"/>
    <property type="match status" value="1"/>
</dbReference>
<keyword evidence="3" id="KW-1185">Reference proteome</keyword>